<gene>
    <name evidence="1" type="ORF">JCM19237_6164</name>
</gene>
<organism evidence="1 2">
    <name type="scientific">Photobacterium aphoticum</name>
    <dbReference type="NCBI Taxonomy" id="754436"/>
    <lineage>
        <taxon>Bacteria</taxon>
        <taxon>Pseudomonadati</taxon>
        <taxon>Pseudomonadota</taxon>
        <taxon>Gammaproteobacteria</taxon>
        <taxon>Vibrionales</taxon>
        <taxon>Vibrionaceae</taxon>
        <taxon>Photobacterium</taxon>
    </lineage>
</organism>
<reference evidence="1 2" key="1">
    <citation type="journal article" date="2014" name="Genome Announc.">
        <title>Draft Genome Sequences of Two Vibrionaceae Species, Vibrio ponticus C121 and Photobacterium aphoticum C119, Isolated as Coral Reef Microbiota.</title>
        <authorList>
            <person name="Al-saari N."/>
            <person name="Meirelles P.M."/>
            <person name="Mino S."/>
            <person name="Suda W."/>
            <person name="Oshima K."/>
            <person name="Hattori M."/>
            <person name="Ohkuma M."/>
            <person name="Thompson F.L."/>
            <person name="Gomez-Gil B."/>
            <person name="Sawabe T."/>
            <person name="Sawabe T."/>
        </authorList>
    </citation>
    <scope>NUCLEOTIDE SEQUENCE [LARGE SCALE GENOMIC DNA]</scope>
    <source>
        <strain evidence="1 2">JCM 19237</strain>
    </source>
</reference>
<name>A0A090QK23_9GAMM</name>
<sequence>MINQTTTEFHNNNEAQIQAFLKKSKRWTKNTDSLYLSTSLSAMRHHAWRSAD</sequence>
<proteinExistence type="predicted"/>
<accession>A0A090QK23</accession>
<dbReference type="STRING" id="754436.JCM19237_6164"/>
<dbReference type="Proteomes" id="UP000029227">
    <property type="component" value="Unassembled WGS sequence"/>
</dbReference>
<evidence type="ECO:0000313" key="1">
    <source>
        <dbReference type="EMBL" id="GAL03271.1"/>
    </source>
</evidence>
<dbReference type="EMBL" id="BBMN01000001">
    <property type="protein sequence ID" value="GAL03271.1"/>
    <property type="molecule type" value="Genomic_DNA"/>
</dbReference>
<comment type="caution">
    <text evidence="1">The sequence shown here is derived from an EMBL/GenBank/DDBJ whole genome shotgun (WGS) entry which is preliminary data.</text>
</comment>
<protein>
    <submittedName>
        <fullName evidence="1">Uncharacterized protein</fullName>
    </submittedName>
</protein>
<dbReference type="AlphaFoldDB" id="A0A090QK23"/>
<evidence type="ECO:0000313" key="2">
    <source>
        <dbReference type="Proteomes" id="UP000029227"/>
    </source>
</evidence>